<evidence type="ECO:0000256" key="1">
    <source>
        <dbReference type="ARBA" id="ARBA00004613"/>
    </source>
</evidence>
<evidence type="ECO:0000256" key="7">
    <source>
        <dbReference type="SAM" id="SignalP"/>
    </source>
</evidence>
<evidence type="ECO:0000256" key="4">
    <source>
        <dbReference type="ARBA" id="ARBA00022702"/>
    </source>
</evidence>
<dbReference type="Proteomes" id="UP001279734">
    <property type="component" value="Unassembled WGS sequence"/>
</dbReference>
<evidence type="ECO:0000313" key="9">
    <source>
        <dbReference type="Proteomes" id="UP001279734"/>
    </source>
</evidence>
<dbReference type="PANTHER" id="PTHR33136">
    <property type="entry name" value="RAPID ALKALINIZATION FACTOR-LIKE"/>
    <property type="match status" value="1"/>
</dbReference>
<evidence type="ECO:0000256" key="2">
    <source>
        <dbReference type="ARBA" id="ARBA00009178"/>
    </source>
</evidence>
<gene>
    <name evidence="8" type="ORF">Nepgr_013195</name>
</gene>
<name>A0AAD3XNW6_NEPGR</name>
<feature type="chain" id="PRO_5042047570" evidence="7">
    <location>
        <begin position="27"/>
        <end position="117"/>
    </location>
</feature>
<dbReference type="GO" id="GO:0009506">
    <property type="term" value="C:plasmodesma"/>
    <property type="evidence" value="ECO:0007669"/>
    <property type="project" value="TreeGrafter"/>
</dbReference>
<comment type="caution">
    <text evidence="8">The sequence shown here is derived from an EMBL/GenBank/DDBJ whole genome shotgun (WGS) entry which is preliminary data.</text>
</comment>
<dbReference type="InterPro" id="IPR008801">
    <property type="entry name" value="RALF"/>
</dbReference>
<reference evidence="8" key="1">
    <citation type="submission" date="2023-05" db="EMBL/GenBank/DDBJ databases">
        <title>Nepenthes gracilis genome sequencing.</title>
        <authorList>
            <person name="Fukushima K."/>
        </authorList>
    </citation>
    <scope>NUCLEOTIDE SEQUENCE</scope>
    <source>
        <strain evidence="8">SING2019-196</strain>
    </source>
</reference>
<dbReference type="GO" id="GO:0005179">
    <property type="term" value="F:hormone activity"/>
    <property type="evidence" value="ECO:0007669"/>
    <property type="project" value="UniProtKB-KW"/>
</dbReference>
<evidence type="ECO:0000256" key="6">
    <source>
        <dbReference type="ARBA" id="ARBA00023157"/>
    </source>
</evidence>
<evidence type="ECO:0000256" key="3">
    <source>
        <dbReference type="ARBA" id="ARBA00022525"/>
    </source>
</evidence>
<keyword evidence="4" id="KW-0372">Hormone</keyword>
<dbReference type="GO" id="GO:0005576">
    <property type="term" value="C:extracellular region"/>
    <property type="evidence" value="ECO:0007669"/>
    <property type="project" value="UniProtKB-SubCell"/>
</dbReference>
<dbReference type="AlphaFoldDB" id="A0AAD3XNW6"/>
<sequence>MAVCGSFFLILAVGFIFTITVITVDASEDFSTQLGWIATRSECQGTIAECLAGDEFHLDSEISRRVLATTKYISYSALNKNNVPCSRRGASYYNCKPGASANPYKRGCTAITRCRRS</sequence>
<dbReference type="PANTHER" id="PTHR33136:SF13">
    <property type="entry name" value="OS10G0328900 PROTEIN"/>
    <property type="match status" value="1"/>
</dbReference>
<comment type="similarity">
    <text evidence="2">Belongs to the plant rapid alkalinization factor (RALF) family.</text>
</comment>
<keyword evidence="6" id="KW-1015">Disulfide bond</keyword>
<dbReference type="Pfam" id="PF05498">
    <property type="entry name" value="RALF"/>
    <property type="match status" value="1"/>
</dbReference>
<dbReference type="EMBL" id="BSYO01000011">
    <property type="protein sequence ID" value="GMH11354.1"/>
    <property type="molecule type" value="Genomic_DNA"/>
</dbReference>
<dbReference type="GO" id="GO:0019722">
    <property type="term" value="P:calcium-mediated signaling"/>
    <property type="evidence" value="ECO:0007669"/>
    <property type="project" value="TreeGrafter"/>
</dbReference>
<keyword evidence="3" id="KW-0964">Secreted</keyword>
<evidence type="ECO:0000256" key="5">
    <source>
        <dbReference type="ARBA" id="ARBA00022729"/>
    </source>
</evidence>
<keyword evidence="5 7" id="KW-0732">Signal</keyword>
<comment type="subcellular location">
    <subcellularLocation>
        <location evidence="1">Secreted</location>
    </subcellularLocation>
</comment>
<keyword evidence="9" id="KW-1185">Reference proteome</keyword>
<accession>A0AAD3XNW6</accession>
<organism evidence="8 9">
    <name type="scientific">Nepenthes gracilis</name>
    <name type="common">Slender pitcher plant</name>
    <dbReference type="NCBI Taxonomy" id="150966"/>
    <lineage>
        <taxon>Eukaryota</taxon>
        <taxon>Viridiplantae</taxon>
        <taxon>Streptophyta</taxon>
        <taxon>Embryophyta</taxon>
        <taxon>Tracheophyta</taxon>
        <taxon>Spermatophyta</taxon>
        <taxon>Magnoliopsida</taxon>
        <taxon>eudicotyledons</taxon>
        <taxon>Gunneridae</taxon>
        <taxon>Pentapetalae</taxon>
        <taxon>Caryophyllales</taxon>
        <taxon>Nepenthaceae</taxon>
        <taxon>Nepenthes</taxon>
    </lineage>
</organism>
<evidence type="ECO:0000313" key="8">
    <source>
        <dbReference type="EMBL" id="GMH11354.1"/>
    </source>
</evidence>
<protein>
    <submittedName>
        <fullName evidence="8">Uncharacterized protein</fullName>
    </submittedName>
</protein>
<feature type="signal peptide" evidence="7">
    <location>
        <begin position="1"/>
        <end position="26"/>
    </location>
</feature>
<proteinExistence type="inferred from homology"/>